<dbReference type="Proteomes" id="UP000189674">
    <property type="component" value="Chromosome"/>
</dbReference>
<dbReference type="InterPro" id="IPR000421">
    <property type="entry name" value="FA58C"/>
</dbReference>
<dbReference type="InterPro" id="IPR018247">
    <property type="entry name" value="EF_Hand_1_Ca_BS"/>
</dbReference>
<gene>
    <name evidence="2" type="ORF">STSP2_01939</name>
</gene>
<evidence type="ECO:0000313" key="3">
    <source>
        <dbReference type="Proteomes" id="UP000189674"/>
    </source>
</evidence>
<protein>
    <submittedName>
        <fullName evidence="2">F5/8 type C domain protein</fullName>
    </submittedName>
</protein>
<dbReference type="InterPro" id="IPR041437">
    <property type="entry name" value="GH115_C"/>
</dbReference>
<dbReference type="Gene3D" id="2.60.120.1620">
    <property type="match status" value="1"/>
</dbReference>
<dbReference type="PROSITE" id="PS50022">
    <property type="entry name" value="FA58C_3"/>
    <property type="match status" value="2"/>
</dbReference>
<dbReference type="KEGG" id="alus:STSP2_01939"/>
<dbReference type="Pfam" id="PF00754">
    <property type="entry name" value="F5_F8_type_C"/>
    <property type="match status" value="2"/>
</dbReference>
<dbReference type="Pfam" id="PF17963">
    <property type="entry name" value="Big_9"/>
    <property type="match status" value="1"/>
</dbReference>
<dbReference type="SUPFAM" id="SSF49785">
    <property type="entry name" value="Galactose-binding domain-like"/>
    <property type="match status" value="3"/>
</dbReference>
<accession>A0A1U9NLT5</accession>
<reference evidence="3" key="1">
    <citation type="submission" date="2017-02" db="EMBL/GenBank/DDBJ databases">
        <title>Comparative genomics and description of representatives of a novel lineage of planctomycetes thriving in anoxic sediments.</title>
        <authorList>
            <person name="Spring S."/>
            <person name="Bunk B."/>
            <person name="Sproer C."/>
        </authorList>
    </citation>
    <scope>NUCLEOTIDE SEQUENCE [LARGE SCALE GENOMIC DNA]</scope>
    <source>
        <strain evidence="3">ST-NAGAB-D1</strain>
    </source>
</reference>
<feature type="domain" description="F5/8 type C" evidence="1">
    <location>
        <begin position="857"/>
        <end position="1005"/>
    </location>
</feature>
<dbReference type="Gene3D" id="2.60.40.2810">
    <property type="match status" value="1"/>
</dbReference>
<dbReference type="InterPro" id="IPR008979">
    <property type="entry name" value="Galactose-bd-like_sf"/>
</dbReference>
<evidence type="ECO:0000259" key="1">
    <source>
        <dbReference type="PROSITE" id="PS50022"/>
    </source>
</evidence>
<name>A0A1U9NLT5_9BACT</name>
<dbReference type="Gene3D" id="2.60.120.260">
    <property type="entry name" value="Galactose-binding domain-like"/>
    <property type="match status" value="4"/>
</dbReference>
<dbReference type="RefSeq" id="WP_146662058.1">
    <property type="nucleotide sequence ID" value="NZ_CP019791.1"/>
</dbReference>
<dbReference type="STRING" id="1936003.STSP2_01939"/>
<organism evidence="2 3">
    <name type="scientific">Anaerohalosphaera lusitana</name>
    <dbReference type="NCBI Taxonomy" id="1936003"/>
    <lineage>
        <taxon>Bacteria</taxon>
        <taxon>Pseudomonadati</taxon>
        <taxon>Planctomycetota</taxon>
        <taxon>Phycisphaerae</taxon>
        <taxon>Sedimentisphaerales</taxon>
        <taxon>Anaerohalosphaeraceae</taxon>
        <taxon>Anaerohalosphaera</taxon>
    </lineage>
</organism>
<keyword evidence="3" id="KW-1185">Reference proteome</keyword>
<dbReference type="PROSITE" id="PS00018">
    <property type="entry name" value="EF_HAND_1"/>
    <property type="match status" value="1"/>
</dbReference>
<dbReference type="Pfam" id="PF17829">
    <property type="entry name" value="GH115_C"/>
    <property type="match status" value="1"/>
</dbReference>
<proteinExistence type="predicted"/>
<evidence type="ECO:0000313" key="2">
    <source>
        <dbReference type="EMBL" id="AQT68767.1"/>
    </source>
</evidence>
<sequence length="1418" mass="153362">MCITSKSGQMITELHFFKMVIVTSVLVTGATVCAAVPMNLTRIVNGQFTLRLTKMNFRGPHFEVLVQNETGGYDTFDPGEVRTFIGTVDEDPAAVAVGYLRSDGVLLSGVFGYRGTFTIFEGDTAIYARGWNSGTTFKMPTQPTVTPGHGGTTMYEWGIGYDVDNDGYVHKYGSNTAYAVERIEFMNVCLAANFMQNVLLKPMVERVIIRASQSHCPYHGIGGTALISPLSNEWQTNQSDAMDYCFKISLCTPNIGGGVAYMNGAFNVNGIYEGNLSYGIARHELGHNWGVNDYEAGSPEGQTINCGNAYAWWCGPGIQDILNHRDLNLIGSGYETNVGTFDTVNIPPYPSLDAIEIFPGTTSVVIDVMCNDHDVNGDVLTLYSFEDMSTKGAAVTQTGSGSNARLVYEVSLKSGTDSFFYTVEDSSGQRATGVVVLDHRPSFSVAPADAFHTVSDFEQGSSSSRNYTLTNNLGSSFNWVASHNATWYDLSSYGGTLSGNASFNVNVKLNAETKSLAPGYHEDTIIFTDTANNFTINRTVSLDVKQPLVVQLDAPEVIGYSSEYPGGGYAPGKAVDNTQLDWATNGDRHNGWIAFDFGKPVTIDAVLFQDRSDGSTLQFSLTFSDDAIFGDAEDTTIILNSGGMAGKLYNIASQTARYVRYDVVQYDGDINTGITEISFYRRVAESPRSITGISITAAASSEISSPQNATNGNGLSGWLHDNNPNGETMWVGTNPFGGSSNPNPGTELGAEWIKFEFDRIYNLTDMLVWNYNQANASAGYPALTDRGMAEVYVEYSVDGVNYTNLFGDGNTTTLKRATSIDGTPPTDQLDFGGVQVKYVVITAASSNPNYGGDLIGLSEARFGLGGGPLCLQVPYPTVQDYSSEYPGGSYAPSNSIDYSQSDWSSNGQGSEAWISFDFGSQVITDSVLFQDRTNGSTLEFSLTFSDDTIFGDTGDTTMTFYNTGGTNSNLYRFGPQTARYVRYDVVQSRSTDLNTGIAEIAFYKTLNLSSDPISSVTATASSEYDHAFATNTVNSTGLSGSLHSNAYTDMWLGDGTLAGVGTHEGGAEWIKFDLKEVYVLDECVIWNYNQNGFTARGMNEVLVKTSTDGVNYTNLFGGESTTHLHRATGCKGTPPTDVINFDGTLARYVLIIASAANPNFPEGDQNLIGLSNVHFTGTPTGCQTHYIADFDFDGDVDLSDLNTFAAEYLNAVTYTESAGHVVMEAEHFTTNTPGSGSMAGSDWVPFDENESSDGFMQALPDQSRSIDAQINQYSPQLRYRIDFETAGEYYIWVKAKAADIASDSIHYGLDGVCASSGASSALRVLRGGSFNWISQKGSGERPKIAVETAGVHNFDLWMREDGATLDRVLLTTDVNYDPTISGEPAESALTDLIADLNNDGTVDLLDFSILARYWLVGM</sequence>
<dbReference type="EMBL" id="CP019791">
    <property type="protein sequence ID" value="AQT68767.1"/>
    <property type="molecule type" value="Genomic_DNA"/>
</dbReference>
<dbReference type="OrthoDB" id="1182309at2"/>
<feature type="domain" description="F5/8 type C" evidence="1">
    <location>
        <begin position="537"/>
        <end position="682"/>
    </location>
</feature>